<name>A0A9E7V1U5_9VIRU</name>
<evidence type="ECO:0000256" key="4">
    <source>
        <dbReference type="ARBA" id="ARBA00022561"/>
    </source>
</evidence>
<dbReference type="GO" id="GO:0039694">
    <property type="term" value="P:viral RNA genome replication"/>
    <property type="evidence" value="ECO:0007669"/>
    <property type="project" value="InterPro"/>
</dbReference>
<feature type="transmembrane region" description="Helical" evidence="15">
    <location>
        <begin position="1086"/>
        <end position="1108"/>
    </location>
</feature>
<comment type="subcellular location">
    <subcellularLocation>
        <location evidence="1">Virion</location>
    </subcellularLocation>
</comment>
<dbReference type="GO" id="GO:0003968">
    <property type="term" value="F:RNA-directed RNA polymerase activity"/>
    <property type="evidence" value="ECO:0007669"/>
    <property type="project" value="UniProtKB-KW"/>
</dbReference>
<dbReference type="CDD" id="cd00205">
    <property type="entry name" value="rhv_like"/>
    <property type="match status" value="2"/>
</dbReference>
<evidence type="ECO:0000256" key="6">
    <source>
        <dbReference type="ARBA" id="ARBA00022679"/>
    </source>
</evidence>
<keyword evidence="11" id="KW-0788">Thiol protease</keyword>
<dbReference type="InterPro" id="IPR001205">
    <property type="entry name" value="RNA-dir_pol_C"/>
</dbReference>
<evidence type="ECO:0000313" key="19">
    <source>
        <dbReference type="EMBL" id="UYL95339.1"/>
    </source>
</evidence>
<dbReference type="InterPro" id="IPR043502">
    <property type="entry name" value="DNA/RNA_pol_sf"/>
</dbReference>
<evidence type="ECO:0000259" key="16">
    <source>
        <dbReference type="PROSITE" id="PS50507"/>
    </source>
</evidence>
<keyword evidence="3" id="KW-0696">RNA-directed RNA polymerase</keyword>
<evidence type="ECO:0000259" key="17">
    <source>
        <dbReference type="PROSITE" id="PS51218"/>
    </source>
</evidence>
<keyword evidence="15" id="KW-0472">Membrane</keyword>
<evidence type="ECO:0000256" key="7">
    <source>
        <dbReference type="ARBA" id="ARBA00022695"/>
    </source>
</evidence>
<keyword evidence="8" id="KW-0547">Nucleotide-binding</keyword>
<dbReference type="InterPro" id="IPR007094">
    <property type="entry name" value="RNA-dir_pol_PSvirus"/>
</dbReference>
<dbReference type="InterPro" id="IPR029053">
    <property type="entry name" value="Viral_coat"/>
</dbReference>
<dbReference type="InterPro" id="IPR043128">
    <property type="entry name" value="Rev_trsase/Diguanyl_cyclase"/>
</dbReference>
<evidence type="ECO:0000256" key="13">
    <source>
        <dbReference type="ARBA" id="ARBA00022844"/>
    </source>
</evidence>
<evidence type="ECO:0000256" key="15">
    <source>
        <dbReference type="SAM" id="Phobius"/>
    </source>
</evidence>
<dbReference type="PROSITE" id="PS50507">
    <property type="entry name" value="RDRP_SSRNA_POS"/>
    <property type="match status" value="1"/>
</dbReference>
<dbReference type="Pfam" id="PF00073">
    <property type="entry name" value="Rhv"/>
    <property type="match status" value="2"/>
</dbReference>
<dbReference type="GO" id="GO:0003724">
    <property type="term" value="F:RNA helicase activity"/>
    <property type="evidence" value="ECO:0007669"/>
    <property type="project" value="InterPro"/>
</dbReference>
<keyword evidence="15" id="KW-0812">Transmembrane</keyword>
<dbReference type="SUPFAM" id="SSF50494">
    <property type="entry name" value="Trypsin-like serine proteases"/>
    <property type="match status" value="1"/>
</dbReference>
<dbReference type="PROSITE" id="PS51218">
    <property type="entry name" value="SF3_HELICASE_2"/>
    <property type="match status" value="1"/>
</dbReference>
<feature type="transmembrane region" description="Helical" evidence="15">
    <location>
        <begin position="1120"/>
        <end position="1139"/>
    </location>
</feature>
<organism evidence="19">
    <name type="scientific">Daqing Iflav tick virus 1</name>
    <dbReference type="NCBI Taxonomy" id="2972189"/>
    <lineage>
        <taxon>Viruses</taxon>
        <taxon>Riboviria</taxon>
        <taxon>Orthornavirae</taxon>
        <taxon>Pisuviricota</taxon>
        <taxon>Pisoniviricetes</taxon>
        <taxon>Picornavirales</taxon>
        <taxon>Iflaviridae</taxon>
    </lineage>
</organism>
<dbReference type="Gene3D" id="3.30.70.270">
    <property type="match status" value="1"/>
</dbReference>
<feature type="domain" description="Peptidase C3" evidence="18">
    <location>
        <begin position="1910"/>
        <end position="2120"/>
    </location>
</feature>
<evidence type="ECO:0000256" key="8">
    <source>
        <dbReference type="ARBA" id="ARBA00022741"/>
    </source>
</evidence>
<dbReference type="InterPro" id="IPR014759">
    <property type="entry name" value="Helicase_SF3_ssRNA_vir"/>
</dbReference>
<dbReference type="GO" id="GO:0003723">
    <property type="term" value="F:RNA binding"/>
    <property type="evidence" value="ECO:0007669"/>
    <property type="project" value="InterPro"/>
</dbReference>
<evidence type="ECO:0000256" key="2">
    <source>
        <dbReference type="ARBA" id="ARBA00020107"/>
    </source>
</evidence>
<dbReference type="InterPro" id="IPR044067">
    <property type="entry name" value="PCV_3C_PRO"/>
</dbReference>
<dbReference type="GO" id="GO:0006508">
    <property type="term" value="P:proteolysis"/>
    <property type="evidence" value="ECO:0007669"/>
    <property type="project" value="UniProtKB-KW"/>
</dbReference>
<dbReference type="PROSITE" id="PS51874">
    <property type="entry name" value="PCV_3C_PRO"/>
    <property type="match status" value="1"/>
</dbReference>
<keyword evidence="4" id="KW-0167">Capsid protein</keyword>
<keyword evidence="12" id="KW-0067">ATP-binding</keyword>
<dbReference type="Pfam" id="PF00910">
    <property type="entry name" value="RNA_helicase"/>
    <property type="match status" value="1"/>
</dbReference>
<dbReference type="CDD" id="cd23169">
    <property type="entry name" value="ps-ssRNAv-Picornavirales"/>
    <property type="match status" value="1"/>
</dbReference>
<evidence type="ECO:0000256" key="1">
    <source>
        <dbReference type="ARBA" id="ARBA00004328"/>
    </source>
</evidence>
<dbReference type="GO" id="GO:0005198">
    <property type="term" value="F:structural molecule activity"/>
    <property type="evidence" value="ECO:0007669"/>
    <property type="project" value="InterPro"/>
</dbReference>
<keyword evidence="7" id="KW-0548">Nucleotidyltransferase</keyword>
<dbReference type="InterPro" id="IPR001676">
    <property type="entry name" value="Picornavirus_capsid"/>
</dbReference>
<keyword evidence="15" id="KW-1133">Transmembrane helix</keyword>
<dbReference type="InterPro" id="IPR000605">
    <property type="entry name" value="Helicase_SF3_ssDNA/RNA_vir"/>
</dbReference>
<feature type="transmembrane region" description="Helical" evidence="15">
    <location>
        <begin position="1151"/>
        <end position="1173"/>
    </location>
</feature>
<dbReference type="InterPro" id="IPR033703">
    <property type="entry name" value="Rhv-like"/>
</dbReference>
<dbReference type="GO" id="GO:0006351">
    <property type="term" value="P:DNA-templated transcription"/>
    <property type="evidence" value="ECO:0007669"/>
    <property type="project" value="InterPro"/>
</dbReference>
<dbReference type="Gene3D" id="2.40.10.10">
    <property type="entry name" value="Trypsin-like serine proteases"/>
    <property type="match status" value="1"/>
</dbReference>
<evidence type="ECO:0000256" key="11">
    <source>
        <dbReference type="ARBA" id="ARBA00022807"/>
    </source>
</evidence>
<reference evidence="19" key="1">
    <citation type="submission" date="2022-05" db="EMBL/GenBank/DDBJ databases">
        <authorList>
            <person name="Cao W."/>
            <person name="Jia N."/>
            <person name="Lam T.T.-Y."/>
            <person name="Ni X."/>
            <person name="Liu J."/>
        </authorList>
    </citation>
    <scope>NUCLEOTIDE SEQUENCE</scope>
    <source>
        <strain evidence="19">TIGMIC 2</strain>
    </source>
</reference>
<evidence type="ECO:0000259" key="18">
    <source>
        <dbReference type="PROSITE" id="PS51874"/>
    </source>
</evidence>
<keyword evidence="14" id="KW-0693">Viral RNA replication</keyword>
<keyword evidence="9" id="KW-0378">Hydrolase</keyword>
<dbReference type="InterPro" id="IPR043504">
    <property type="entry name" value="Peptidase_S1_PA_chymotrypsin"/>
</dbReference>
<dbReference type="SUPFAM" id="SSF56672">
    <property type="entry name" value="DNA/RNA polymerases"/>
    <property type="match status" value="1"/>
</dbReference>
<protein>
    <recommendedName>
        <fullName evidence="2">Genome polyprotein</fullName>
    </recommendedName>
</protein>
<dbReference type="InterPro" id="IPR009003">
    <property type="entry name" value="Peptidase_S1_PA"/>
</dbReference>
<evidence type="ECO:0000256" key="3">
    <source>
        <dbReference type="ARBA" id="ARBA00022484"/>
    </source>
</evidence>
<keyword evidence="6" id="KW-0808">Transferase</keyword>
<dbReference type="EMBL" id="ON746402">
    <property type="protein sequence ID" value="UYL95339.1"/>
    <property type="molecule type" value="Genomic_RNA"/>
</dbReference>
<dbReference type="GO" id="GO:0019028">
    <property type="term" value="C:viral capsid"/>
    <property type="evidence" value="ECO:0007669"/>
    <property type="project" value="UniProtKB-KW"/>
</dbReference>
<evidence type="ECO:0000256" key="10">
    <source>
        <dbReference type="ARBA" id="ARBA00022806"/>
    </source>
</evidence>
<accession>A0A9E7V1U5</accession>
<keyword evidence="5" id="KW-0645">Protease</keyword>
<dbReference type="SUPFAM" id="SSF88633">
    <property type="entry name" value="Positive stranded ssRNA viruses"/>
    <property type="match status" value="3"/>
</dbReference>
<dbReference type="Pfam" id="PF00680">
    <property type="entry name" value="RdRP_1"/>
    <property type="match status" value="1"/>
</dbReference>
<dbReference type="GO" id="GO:0004197">
    <property type="term" value="F:cysteine-type endopeptidase activity"/>
    <property type="evidence" value="ECO:0007669"/>
    <property type="project" value="InterPro"/>
</dbReference>
<dbReference type="Gene3D" id="2.60.120.20">
    <property type="match status" value="3"/>
</dbReference>
<sequence>MAEARKKKNSSIVKIFGKVEKIFCRAQKKTKIQVLPPKVVWQMDSANVDPTTATTVTKTSNVVSVDQGAQDKVVTQRQVNYITRMSEGDQTNIVSEMVERFAPFDQFQWRESDGSGSRRKLYELPKDLSTNLMEKSPNLLFFQKYKYLSFDMEFKIQVNATRFQVGQMLVAWNYAVGQGILDDISHAIQSPHHILNAPGNNVLTFVIPFKWAYPYWNNGLDWAPIKLAFFVNSALSVPGSASASCNVFIQARLVNVKVAGMRHISHQMMRTLVNVAERGLRYLLADPNRDNPTDVSPATAVVPNSTHSWCIGDNSTEVVNVLRLDAIATTPHFESIDEMQVSFVVKHWGALGLQAWRTNQSTGTSILKYQVSPVNIRDARISYPETARKLPRYGLSPVSRIASMFAYWRGSIEFRFDFVAGMFHTGRVAVCFVPGDSNNSFKRDAQSYVEFFDLQDNVSFTYSCPFISDVPWVPTMDPDSRLTKSNPPPKIGDLIMYVVNPLVAIDGVSDSVTIVPYIRGGSDFEVAVPVFPGSFPSSIGIDYHPSPSAVFVKQGYFQCFTGRWRLTGNGCIVRYGNVTDHIAQFTGGDFETVYYSEEPAYLKTSATEQIYVNYFARVKVSGQDEYVYMAPFQTYNQALTYIRAEVKDKISKMTQYVADSGWYWGHNTVLEPVSGIAHQMMSDAVESALTIKPGPLVNSSSVMFFNEGFNDLKSLLRRYSLYCDISVKIPSDTPYGGVFYVVPIIPTGLRVHFGNVGPNNKSIEFQSRIRGGVIANIADGYRFWRGGIRMKIIFRNLNGKDLFLQVTHVPDRFIGSLPVSVKPKTALDFIGNGYAYYSQCSRINECMEISVPYYLNADFGLLANPDDVPPSLRLACTSGYLAFSTLSRLEEEYDLTMQVFIAFDDDMRFSSFQGFRLSSSAMELPKQLTSTSLELSQIAGSRLPSLDFELLDHPHVSHQMDKVKEKFSNSIKYVGSLLGEGMSGPGEEMGRSWGQQIRDAGVAVTNDALSKVSEILELIKSMVGSAFETGKHFFISIASQLVHLMHNPSYATFVICCATIWASMLPKDTSYSLFNTFIRFLNHPTVLSIVGMIGGISFANVIIEHAHQNFKASHQYDSDIVAEFTAMVVTCIASVLGFKMNRKAMANCPNFMYYLLTHIKEITMTGVGLVAFLKLNMKVFGNIVDWLLQTFSGVGLDMLCLTKSATLKTWARAAQQMLDPLHKEAIFSNSTLQRRVFVLVTQGQQMMLADALNGESAQIGQYIKALLDKLVKLQDELIDNCYCPNARYVPFVMQLVGPPGIGKSELYCELGISMLEAINYVCCGDPIFTKNSGPSYWNGVKQQAILLYDEFGLFRSGTAYEEQIAEFMQIKSSAVFNPSIAELENKKLRYNPLIVLLASNTAFWNDTTVIREPDALHRRRDLLVQCRLKEGVTMAEVREQFVARGYKTYDHLEFAVYNSVLRESDGLGIWMSYASFKDLLISRWKEYHIAELAMYKERLRAMDRLQGPEIPIELEPLEEIVMASTLSSTEEMLKDAECDAFRKLVRSRVDTSQMTVLGRDKQILKLQEKLADKSATSLNLSNEEWEALHEQLKDMRAKRVADAVAKYGEDYRQVISERVVAPDLPSREETLRRAREELAAEQARHQIDESDVDEVQHQGGLFTDDDSEDDGSFVSAIRERPPQTYSSISADKYLKFDKQVYVCPHEEHWDHEWHYMRNDELGWHWSHPFKSGYLPDLCRGICFFKLRGSEKERVRWFKHRYSSVLTMGQWPNANALPHFALQYLPREELEEIHLEDKIDVAIKVGAARATGILERMKTIDWWYWLKKITKWVGVLCTGILAVFGAYKIAKPLFSGGSGEVVEPTTQDPWHEHQYAASGDSRVGRRPSKFAAKMSKQSKILRDKVTNHQYDERTPLINLESLIMRNSFQISLEIDGVRRFRQRGLGICGRKAFTTKHFYEEFKYQIDQLGDSKILLVYEKDSVTLHFTFKELSFVICEDSSLGVIEFSKRLNSFRDIRKHFVSESEVGYLGRHGKFYQYLDGRHQFQNVVFDEYEDLEIGGTESTSDQLLPAVYKYPISGPGKCGSVLYTCSAIPRIIGIHVAGVDGGVFGFAQPILRETFEELRDVSVEDPKNIHEFEEIPPAIEPPQGIEILGTVKKEDSVSIPTKTQIVPSLMYDQITPHETEPAVLRAGDKRCIIDPHIDPVVKAIQTHGLQPKSFDPCVLERCVYDMSDFIISTTPKNYLLVSDELTDGEVFAGIAASNIKKLNLNASEGYPLSKIRLNRTADFKLFEEDKKKKKLPMTGKHWLFKFSETLEGLELEEIHPLLKNLMERNYELRHLRIAPASIFVDVLKDARVPFEKIEKGKTRMFSMSPIEFTWACKKYFGVFQSAYQAARIRNGTAIGINVHSVEWSELARQLLVKGHHIIVGDYKSFGDTLARDVMWGAFDVILNWFSYYFPYTKHQHVREVLREELFNAPHLVYNLMYRMLCGIPSGFALTVEINDLVNQIYMRYCWCILTRRPLSEFYRYCKVVTYGDDLILSVNSEVIDEFNFETIQNVLANHNISFQPAAKDGSVYKSLSLLEVTFLKCNFVRHHKRLNFFLAKLPLSSCLDMLNWQYKDNDKVTVIFENSRAALMNLYGWGPKVFHHWRRVIMTWISEAVNQGILPSDCLPCHFKSWKEIDDEIFGDSG</sequence>
<feature type="transmembrane region" description="Helical" evidence="15">
    <location>
        <begin position="1048"/>
        <end position="1065"/>
    </location>
</feature>
<dbReference type="GO" id="GO:0005524">
    <property type="term" value="F:ATP binding"/>
    <property type="evidence" value="ECO:0007669"/>
    <property type="project" value="UniProtKB-KW"/>
</dbReference>
<evidence type="ECO:0000256" key="12">
    <source>
        <dbReference type="ARBA" id="ARBA00022840"/>
    </source>
</evidence>
<evidence type="ECO:0000256" key="5">
    <source>
        <dbReference type="ARBA" id="ARBA00022670"/>
    </source>
</evidence>
<proteinExistence type="predicted"/>
<keyword evidence="13" id="KW-0946">Virion</keyword>
<feature type="domain" description="RdRp catalytic" evidence="16">
    <location>
        <begin position="2424"/>
        <end position="2551"/>
    </location>
</feature>
<evidence type="ECO:0000256" key="9">
    <source>
        <dbReference type="ARBA" id="ARBA00022801"/>
    </source>
</evidence>
<keyword evidence="10" id="KW-0347">Helicase</keyword>
<evidence type="ECO:0000256" key="14">
    <source>
        <dbReference type="ARBA" id="ARBA00022953"/>
    </source>
</evidence>
<feature type="domain" description="SF3 helicase" evidence="17">
    <location>
        <begin position="1270"/>
        <end position="1441"/>
    </location>
</feature>